<dbReference type="SUPFAM" id="SSF49265">
    <property type="entry name" value="Fibronectin type III"/>
    <property type="match status" value="2"/>
</dbReference>
<dbReference type="Gene3D" id="2.60.40.10">
    <property type="entry name" value="Immunoglobulins"/>
    <property type="match status" value="4"/>
</dbReference>
<feature type="domain" description="VWFC" evidence="7">
    <location>
        <begin position="1229"/>
        <end position="1308"/>
    </location>
</feature>
<feature type="domain" description="Fibronectin type-III" evidence="8">
    <location>
        <begin position="542"/>
        <end position="637"/>
    </location>
</feature>
<feature type="signal peptide" evidence="6">
    <location>
        <begin position="1"/>
        <end position="19"/>
    </location>
</feature>
<keyword evidence="5" id="KW-0472">Membrane</keyword>
<dbReference type="InterPro" id="IPR050941">
    <property type="entry name" value="CCN"/>
</dbReference>
<feature type="compositionally biased region" description="Polar residues" evidence="4">
    <location>
        <begin position="98"/>
        <end position="111"/>
    </location>
</feature>
<dbReference type="GO" id="GO:0090729">
    <property type="term" value="F:toxin activity"/>
    <property type="evidence" value="ECO:0007669"/>
    <property type="project" value="UniProtKB-KW"/>
</dbReference>
<dbReference type="InterPro" id="IPR008197">
    <property type="entry name" value="WAP_dom"/>
</dbReference>
<dbReference type="GO" id="GO:0045597">
    <property type="term" value="P:positive regulation of cell differentiation"/>
    <property type="evidence" value="ECO:0007669"/>
    <property type="project" value="TreeGrafter"/>
</dbReference>
<evidence type="ECO:0000256" key="4">
    <source>
        <dbReference type="SAM" id="MobiDB-lite"/>
    </source>
</evidence>
<dbReference type="InterPro" id="IPR001007">
    <property type="entry name" value="VWF_dom"/>
</dbReference>
<dbReference type="Pfam" id="PF00041">
    <property type="entry name" value="fn3"/>
    <property type="match status" value="1"/>
</dbReference>
<keyword evidence="3 6" id="KW-0732">Signal</keyword>
<dbReference type="GO" id="GO:0030414">
    <property type="term" value="F:peptidase inhibitor activity"/>
    <property type="evidence" value="ECO:0007669"/>
    <property type="project" value="InterPro"/>
</dbReference>
<evidence type="ECO:0000256" key="2">
    <source>
        <dbReference type="ARBA" id="ARBA00022656"/>
    </source>
</evidence>
<evidence type="ECO:0000313" key="11">
    <source>
        <dbReference type="Proteomes" id="UP001497382"/>
    </source>
</evidence>
<evidence type="ECO:0000313" key="10">
    <source>
        <dbReference type="EMBL" id="CAL1285070.1"/>
    </source>
</evidence>
<evidence type="ECO:0000259" key="9">
    <source>
        <dbReference type="PROSITE" id="PS51390"/>
    </source>
</evidence>
<dbReference type="CDD" id="cd00063">
    <property type="entry name" value="FN3"/>
    <property type="match status" value="3"/>
</dbReference>
<organism evidence="10 11">
    <name type="scientific">Larinioides sclopetarius</name>
    <dbReference type="NCBI Taxonomy" id="280406"/>
    <lineage>
        <taxon>Eukaryota</taxon>
        <taxon>Metazoa</taxon>
        <taxon>Ecdysozoa</taxon>
        <taxon>Arthropoda</taxon>
        <taxon>Chelicerata</taxon>
        <taxon>Arachnida</taxon>
        <taxon>Araneae</taxon>
        <taxon>Araneomorphae</taxon>
        <taxon>Entelegynae</taxon>
        <taxon>Araneoidea</taxon>
        <taxon>Araneidae</taxon>
        <taxon>Larinioides</taxon>
    </lineage>
</organism>
<sequence>MAMMRLWCFVALCTVLVMCEERLEDKMVEEDKGFGEENLNSYGGTVVDDKFSSRSPIVDAASEHSVTSVDANVTLMNDENSQSVTTVPTKDVTETETKPSMTVSNAPSAFTTHKVDPKKDAKKKNKLTFKKKDKHLDDEEAMEMHHDHKMKVMETTTNSKSVDTEAMTDSGTTVLTTHISSETTEEIHETTTAGKKFSEMPHTDLNTNTMRLARDESDITTEAAMLTMEGDMLNDKQETTPQTDLFETTMSPDVMHETIAETNSSQTTTNGPPMVETTLSPQEDAVTTTHPEVLIVTENNEPTTTAINTIPVDDGVTEVLMKSENFDKTEEHTVANEADHTFTTAEEEEMNSDHNNLNNDLSDEMTTVNTEIEIVSTTLPPASRKHKQMDLDNTEEPCLCDEPKVVANCVGGRTLPDPSCPCRAICARQSGESCSPGEPCDEEFGLRCSLQNSTCQGPLSIEVFDVTHNSAKVRWGSAESELQPQALVYYSSAFRGIHTQWNKVIGVKPVILENLLPGNTYYVKVEEDGKQEISSFTTKDNVMGNMPKILVKQRSQTTMTVVWDDFRLPSYHSEYILEYKPSGDSSQDWTKVQAGTQTIVTVTHLKPNTPYDMKVAVWEDDKLELPSEVITAYTADGCVKDNRMYNVGEEYFLECDARCVCNGNNETSCSPRCNAPYVKIGSKEADPLCYEKPLPSDPCCVTIRCTESKFYESKNKSGECPEIFEDSEAESKCLSDCDHDGDCSGNLKCCPSSCGGAVCVQPLMPEDVCEHIYCGPNAVCVSEKMACECAEGYEGNPHDFLTGCVLANATDDNSTEPQSSRSGFELNLDDNEHSEMKNHTTPIISEDQPNNSELRNELETENHDSAKEIIPTEAPFELDLSNKTAMPEEKDETTSAPEVPDDEENFHYRRPQDVGADEMKPDDEKTEEISGREMRNQTADAPMPFDGCEFNNVTYDRGVAFEDGCEARCTCEGRGHVSCVPRCTILSAGGPSCKEVQDPDDHCCKIMVCSFPGSTEKEEVDGLPVKIMSALAQNGTSIRVRIALSMSRLPAMVGRDLFEVWYRESSDSDNDLSQWNKKMITQNELTEVQQGVFEFDINDLMPQTDYFIKVGKVNQGSDTFNIAEFSNTVNVKTFPAAVKTVFQGCFHHNQSYSLGEIFYQGCEHKCICREKGFIECQDRCEIYIDTVGYEGCDWVPSEEDPCCTIPMCNRRKIPLMPDGRVPFTGAPENMCIVDHNEMYRVGDIWESGDGCKTKICRCTLLANGSTSIQCQSECPPLAPNAHIPTARCPHPVLIKPDGPCSCPYVVCNEPPRRVVQPPRPQCEFKGQRYDMGQEFHDGCIALCHCGQDLHVNCAPIECPYHFSAEFSNCLEWDIDPNFFPIPPHCCAPAKCKNDGSCMFSNRKFENFQVIPTELLPCGAGCVCVNGNVTCENRCPPIEDVPPVNLPCSPNLAFKGHPDGETCCLQWMCKEPLKTNYCMFQGSRYLVSEQWEVQKGTQQKLCSCRLNEVGSPEVECRGNCPQIPDRFLQPTEQCLRPVIVSPEDPLMCPYVVCNNTVSGHDLYNVNVVALNSTAVRVRFSLSNILVGLIGHAELHFTTDPTLPPSQWHIQKFSRPKRLFDSANIEYILNALRPNTTYFLQVKLKIDALQGGPQSELFKLTMPEEIIPTTTTTTTTTTTVPPMMMIDSKAEAHVIDSKTVRISWRNFEPQEKKYIYALQLKYKMKNEADDKWITTPMIHRDVTSYFLHDLEPSADYVVDVLFTPPKDLPTKIVSTKGLSFRTAEKMKEDYHLQVAVEDNKVETDKSSFSFAGIPEPITKYVHVIKIMYKSNDGEQSYSFKVPKSNHIMLDHLKPGKKYLAQLELYLTNGQTLTSNEVEFITKPAKSGTNVSVSDNVISHESHGNGKQAELLQSKDGTEEENKAYFIALVVVAVVAAVAAFGFILLLILLVRRQASAKAPISRTPSESAYDNPTYKFINMFQTYDGERPEDKTNGQTIQTTQA</sequence>
<keyword evidence="5" id="KW-1133">Transmembrane helix</keyword>
<dbReference type="InterPro" id="IPR003961">
    <property type="entry name" value="FN3_dom"/>
</dbReference>
<dbReference type="InterPro" id="IPR013783">
    <property type="entry name" value="Ig-like_fold"/>
</dbReference>
<evidence type="ECO:0000259" key="7">
    <source>
        <dbReference type="PROSITE" id="PS50184"/>
    </source>
</evidence>
<comment type="function">
    <text evidence="1">Has antibacterial activity.</text>
</comment>
<keyword evidence="11" id="KW-1185">Reference proteome</keyword>
<feature type="compositionally biased region" description="Polar residues" evidence="4">
    <location>
        <begin position="840"/>
        <end position="853"/>
    </location>
</feature>
<dbReference type="SMART" id="SM00214">
    <property type="entry name" value="VWC"/>
    <property type="match status" value="5"/>
</dbReference>
<accession>A0AAV2AM49</accession>
<feature type="compositionally biased region" description="Basic and acidic residues" evidence="4">
    <location>
        <begin position="854"/>
        <end position="863"/>
    </location>
</feature>
<keyword evidence="2" id="KW-0800">Toxin</keyword>
<feature type="compositionally biased region" description="Basic residues" evidence="4">
    <location>
        <begin position="120"/>
        <end position="133"/>
    </location>
</feature>
<dbReference type="PANTHER" id="PTHR11348">
    <property type="entry name" value="CONNECTIVE TISSUE GROWTH FACTOR-RELATED"/>
    <property type="match status" value="1"/>
</dbReference>
<evidence type="ECO:0000256" key="1">
    <source>
        <dbReference type="ARBA" id="ARBA00002878"/>
    </source>
</evidence>
<evidence type="ECO:0000256" key="5">
    <source>
        <dbReference type="SAM" id="Phobius"/>
    </source>
</evidence>
<evidence type="ECO:0000259" key="8">
    <source>
        <dbReference type="PROSITE" id="PS50853"/>
    </source>
</evidence>
<dbReference type="PROSITE" id="PS50184">
    <property type="entry name" value="VWFC_2"/>
    <property type="match status" value="1"/>
</dbReference>
<dbReference type="PANTHER" id="PTHR11348:SF34">
    <property type="entry name" value="EPIDERMAL CELL SURFACE RECEPTOR-RELATED"/>
    <property type="match status" value="1"/>
</dbReference>
<dbReference type="Proteomes" id="UP001497382">
    <property type="component" value="Unassembled WGS sequence"/>
</dbReference>
<dbReference type="PROSITE" id="PS50853">
    <property type="entry name" value="FN3"/>
    <property type="match status" value="1"/>
</dbReference>
<feature type="transmembrane region" description="Helical" evidence="5">
    <location>
        <begin position="1921"/>
        <end position="1948"/>
    </location>
</feature>
<dbReference type="Gene3D" id="4.10.75.10">
    <property type="entry name" value="Elafin-like"/>
    <property type="match status" value="1"/>
</dbReference>
<feature type="domain" description="WAP" evidence="9">
    <location>
        <begin position="713"/>
        <end position="763"/>
    </location>
</feature>
<keyword evidence="5" id="KW-0812">Transmembrane</keyword>
<dbReference type="GO" id="GO:0005178">
    <property type="term" value="F:integrin binding"/>
    <property type="evidence" value="ECO:0007669"/>
    <property type="project" value="TreeGrafter"/>
</dbReference>
<dbReference type="InterPro" id="IPR036645">
    <property type="entry name" value="Elafin-like_sf"/>
</dbReference>
<dbReference type="SMART" id="SM00217">
    <property type="entry name" value="WAP"/>
    <property type="match status" value="1"/>
</dbReference>
<evidence type="ECO:0008006" key="12">
    <source>
        <dbReference type="Google" id="ProtNLM"/>
    </source>
</evidence>
<dbReference type="GO" id="GO:0007155">
    <property type="term" value="P:cell adhesion"/>
    <property type="evidence" value="ECO:0007669"/>
    <property type="project" value="TreeGrafter"/>
</dbReference>
<dbReference type="SUPFAM" id="SSF57256">
    <property type="entry name" value="Elafin-like"/>
    <property type="match status" value="1"/>
</dbReference>
<protein>
    <recommendedName>
        <fullName evidence="12">Epidermal cell surface receptor</fullName>
    </recommendedName>
</protein>
<dbReference type="SMART" id="SM00060">
    <property type="entry name" value="FN3"/>
    <property type="match status" value="4"/>
</dbReference>
<evidence type="ECO:0000256" key="3">
    <source>
        <dbReference type="ARBA" id="ARBA00022729"/>
    </source>
</evidence>
<proteinExistence type="predicted"/>
<evidence type="ECO:0000256" key="6">
    <source>
        <dbReference type="SAM" id="SignalP"/>
    </source>
</evidence>
<feature type="chain" id="PRO_5043505915" description="Epidermal cell surface receptor" evidence="6">
    <location>
        <begin position="20"/>
        <end position="2000"/>
    </location>
</feature>
<dbReference type="Pfam" id="PF00095">
    <property type="entry name" value="WAP"/>
    <property type="match status" value="1"/>
</dbReference>
<dbReference type="InterPro" id="IPR036116">
    <property type="entry name" value="FN3_sf"/>
</dbReference>
<gene>
    <name evidence="10" type="ORF">LARSCL_LOCUS13505</name>
</gene>
<comment type="caution">
    <text evidence="10">The sequence shown here is derived from an EMBL/GenBank/DDBJ whole genome shotgun (WGS) entry which is preliminary data.</text>
</comment>
<reference evidence="10 11" key="1">
    <citation type="submission" date="2024-04" db="EMBL/GenBank/DDBJ databases">
        <authorList>
            <person name="Rising A."/>
            <person name="Reimegard J."/>
            <person name="Sonavane S."/>
            <person name="Akerstrom W."/>
            <person name="Nylinder S."/>
            <person name="Hedman E."/>
            <person name="Kallberg Y."/>
        </authorList>
    </citation>
    <scope>NUCLEOTIDE SEQUENCE [LARGE SCALE GENOMIC DNA]</scope>
</reference>
<name>A0AAV2AM49_9ARAC</name>
<feature type="region of interest" description="Disordered" evidence="4">
    <location>
        <begin position="840"/>
        <end position="863"/>
    </location>
</feature>
<dbReference type="CDD" id="cd00199">
    <property type="entry name" value="WAP"/>
    <property type="match status" value="1"/>
</dbReference>
<dbReference type="EMBL" id="CAXIEN010000187">
    <property type="protein sequence ID" value="CAL1285070.1"/>
    <property type="molecule type" value="Genomic_DNA"/>
</dbReference>
<dbReference type="GO" id="GO:0005615">
    <property type="term" value="C:extracellular space"/>
    <property type="evidence" value="ECO:0007669"/>
    <property type="project" value="TreeGrafter"/>
</dbReference>
<dbReference type="PROSITE" id="PS51390">
    <property type="entry name" value="WAP"/>
    <property type="match status" value="1"/>
</dbReference>
<feature type="region of interest" description="Disordered" evidence="4">
    <location>
        <begin position="80"/>
        <end position="138"/>
    </location>
</feature>
<feature type="region of interest" description="Disordered" evidence="4">
    <location>
        <begin position="885"/>
        <end position="905"/>
    </location>
</feature>